<dbReference type="GeneID" id="78560571"/>
<organism evidence="5 6">
    <name type="scientific">Marinobacter adhaerens</name>
    <dbReference type="NCBI Taxonomy" id="1033846"/>
    <lineage>
        <taxon>Bacteria</taxon>
        <taxon>Pseudomonadati</taxon>
        <taxon>Pseudomonadota</taxon>
        <taxon>Gammaproteobacteria</taxon>
        <taxon>Pseudomonadales</taxon>
        <taxon>Marinobacteraceae</taxon>
        <taxon>Marinobacter</taxon>
    </lineage>
</organism>
<comment type="similarity">
    <text evidence="1">Belongs to the phage antitermination Q type 1 family.</text>
</comment>
<keyword evidence="3" id="KW-0238">DNA-binding</keyword>
<gene>
    <name evidence="5" type="ORF">KQ249_14015</name>
</gene>
<evidence type="ECO:0000256" key="4">
    <source>
        <dbReference type="ARBA" id="ARBA00023163"/>
    </source>
</evidence>
<dbReference type="Pfam" id="PF06530">
    <property type="entry name" value="Phage_antitermQ"/>
    <property type="match status" value="1"/>
</dbReference>
<dbReference type="Proteomes" id="UP000683442">
    <property type="component" value="Chromosome"/>
</dbReference>
<keyword evidence="2" id="KW-0805">Transcription regulation</keyword>
<proteinExistence type="inferred from homology"/>
<keyword evidence="4" id="KW-0804">Transcription</keyword>
<evidence type="ECO:0008006" key="7">
    <source>
        <dbReference type="Google" id="ProtNLM"/>
    </source>
</evidence>
<evidence type="ECO:0000313" key="6">
    <source>
        <dbReference type="Proteomes" id="UP000683442"/>
    </source>
</evidence>
<dbReference type="EMBL" id="CP076686">
    <property type="protein sequence ID" value="QWV11799.1"/>
    <property type="molecule type" value="Genomic_DNA"/>
</dbReference>
<keyword evidence="6" id="KW-1185">Reference proteome</keyword>
<accession>A0ABX8IGP1</accession>
<dbReference type="InterPro" id="IPR010534">
    <property type="entry name" value="Phage_933W_GpQ"/>
</dbReference>
<evidence type="ECO:0000256" key="3">
    <source>
        <dbReference type="ARBA" id="ARBA00023125"/>
    </source>
</evidence>
<reference evidence="5 6" key="1">
    <citation type="submission" date="2021-06" db="EMBL/GenBank/DDBJ databases">
        <title>Microbial metabolic specificity influences pelagic lipid remineralization.</title>
        <authorList>
            <person name="Behrendt L."/>
            <person name="Hunter J.E."/>
            <person name="Alcolombri U."/>
            <person name="Smriga S."/>
            <person name="Mincer T."/>
            <person name="Lowenstein D.P."/>
            <person name="Peaudecerf F.J."/>
            <person name="Fernandez V.I."/>
            <person name="Fredricks H."/>
            <person name="Almblad H."/>
            <person name="Harrison J.J."/>
            <person name="Stocker R."/>
            <person name="Van Mooy B.A.S."/>
        </authorList>
    </citation>
    <scope>NUCLEOTIDE SEQUENCE [LARGE SCALE GENOMIC DNA]</scope>
    <source>
        <strain evidence="5 6">HP15-B</strain>
    </source>
</reference>
<evidence type="ECO:0000313" key="5">
    <source>
        <dbReference type="EMBL" id="QWV11799.1"/>
    </source>
</evidence>
<protein>
    <recommendedName>
        <fullName evidence="7">Antitermination protein Q</fullName>
    </recommendedName>
</protein>
<evidence type="ECO:0000256" key="2">
    <source>
        <dbReference type="ARBA" id="ARBA00023015"/>
    </source>
</evidence>
<evidence type="ECO:0000256" key="1">
    <source>
        <dbReference type="ARBA" id="ARBA00010234"/>
    </source>
</evidence>
<name>A0ABX8IGP1_9GAMM</name>
<dbReference type="RefSeq" id="WP_014577332.1">
    <property type="nucleotide sequence ID" value="NZ_CP076686.1"/>
</dbReference>
<sequence length="106" mass="11887">MLDETRRRLQDWGVWVRSGGVNSGYAAVQLTAGVGGCTVPDDEALAVDQAVASLKKREPDLGKVVLAYYVRRWDYSMIGLEVKMSREKVRVLLRSAEAWVDGRLFQ</sequence>